<dbReference type="AlphaFoldDB" id="X1PDK2"/>
<feature type="region of interest" description="Disordered" evidence="1">
    <location>
        <begin position="14"/>
        <end position="40"/>
    </location>
</feature>
<feature type="non-terminal residue" evidence="2">
    <location>
        <position position="40"/>
    </location>
</feature>
<protein>
    <submittedName>
        <fullName evidence="2">Uncharacterized protein</fullName>
    </submittedName>
</protein>
<dbReference type="EMBL" id="BARV01032710">
    <property type="protein sequence ID" value="GAI37105.1"/>
    <property type="molecule type" value="Genomic_DNA"/>
</dbReference>
<accession>X1PDK2</accession>
<organism evidence="2">
    <name type="scientific">marine sediment metagenome</name>
    <dbReference type="NCBI Taxonomy" id="412755"/>
    <lineage>
        <taxon>unclassified sequences</taxon>
        <taxon>metagenomes</taxon>
        <taxon>ecological metagenomes</taxon>
    </lineage>
</organism>
<reference evidence="2" key="1">
    <citation type="journal article" date="2014" name="Front. Microbiol.">
        <title>High frequency of phylogenetically diverse reductive dehalogenase-homologous genes in deep subseafloor sedimentary metagenomes.</title>
        <authorList>
            <person name="Kawai M."/>
            <person name="Futagami T."/>
            <person name="Toyoda A."/>
            <person name="Takaki Y."/>
            <person name="Nishi S."/>
            <person name="Hori S."/>
            <person name="Arai W."/>
            <person name="Tsubouchi T."/>
            <person name="Morono Y."/>
            <person name="Uchiyama I."/>
            <person name="Ito T."/>
            <person name="Fujiyama A."/>
            <person name="Inagaki F."/>
            <person name="Takami H."/>
        </authorList>
    </citation>
    <scope>NUCLEOTIDE SEQUENCE</scope>
    <source>
        <strain evidence="2">Expedition CK06-06</strain>
    </source>
</reference>
<sequence>MITYLPLVATTADGGTVTGGPDNGARSVHQRRWYRDTHGE</sequence>
<evidence type="ECO:0000256" key="1">
    <source>
        <dbReference type="SAM" id="MobiDB-lite"/>
    </source>
</evidence>
<evidence type="ECO:0000313" key="2">
    <source>
        <dbReference type="EMBL" id="GAI37105.1"/>
    </source>
</evidence>
<proteinExistence type="predicted"/>
<gene>
    <name evidence="2" type="ORF">S06H3_51537</name>
</gene>
<name>X1PDK2_9ZZZZ</name>
<comment type="caution">
    <text evidence="2">The sequence shown here is derived from an EMBL/GenBank/DDBJ whole genome shotgun (WGS) entry which is preliminary data.</text>
</comment>